<evidence type="ECO:0000256" key="1">
    <source>
        <dbReference type="SAM" id="MobiDB-lite"/>
    </source>
</evidence>
<feature type="compositionally biased region" description="Basic and acidic residues" evidence="1">
    <location>
        <begin position="86"/>
        <end position="96"/>
    </location>
</feature>
<feature type="compositionally biased region" description="Low complexity" evidence="1">
    <location>
        <begin position="230"/>
        <end position="242"/>
    </location>
</feature>
<name>A0A2S6GK62_9PSEU</name>
<sequence length="267" mass="28707">MTGRRGGSRPRSSSAGDPGARSEWTDPRAGSRPGRLRELVAVASPTAAQAGGGSRIRPTGLRRWPTTGAPTPPRACSGRWRVARTPTRDAVDEPRALHHPVGRRRLRYPPGDRDRWSQPGSRDDRAACLADALDGRTDMAGGGRPAERQDGPDTGHRSILARAEHSRPGGRTGRSLATTPAPVVRAPHRHRLTENARPEREIGRVPALMAGPGSPGGWPRPWPRPPPVPWRAGIAGRPAARAATRRRPRCRGWRAGGRRPGRGAGAR</sequence>
<evidence type="ECO:0000313" key="3">
    <source>
        <dbReference type="Proteomes" id="UP000239203"/>
    </source>
</evidence>
<reference evidence="2 3" key="1">
    <citation type="submission" date="2018-02" db="EMBL/GenBank/DDBJ databases">
        <title>Genomic Encyclopedia of Archaeal and Bacterial Type Strains, Phase II (KMG-II): from individual species to whole genera.</title>
        <authorList>
            <person name="Goeker M."/>
        </authorList>
    </citation>
    <scope>NUCLEOTIDE SEQUENCE [LARGE SCALE GENOMIC DNA]</scope>
    <source>
        <strain evidence="2 3">YU 961-1</strain>
    </source>
</reference>
<feature type="region of interest" description="Disordered" evidence="1">
    <location>
        <begin position="1"/>
        <end position="267"/>
    </location>
</feature>
<gene>
    <name evidence="2" type="ORF">CLV40_11377</name>
</gene>
<keyword evidence="3" id="KW-1185">Reference proteome</keyword>
<feature type="compositionally biased region" description="Basic residues" evidence="1">
    <location>
        <begin position="97"/>
        <end position="107"/>
    </location>
</feature>
<feature type="compositionally biased region" description="Basic residues" evidence="1">
    <location>
        <begin position="243"/>
        <end position="261"/>
    </location>
</feature>
<evidence type="ECO:0000313" key="2">
    <source>
        <dbReference type="EMBL" id="PPK65593.1"/>
    </source>
</evidence>
<dbReference type="AlphaFoldDB" id="A0A2S6GK62"/>
<dbReference type="EMBL" id="PTIX01000013">
    <property type="protein sequence ID" value="PPK65593.1"/>
    <property type="molecule type" value="Genomic_DNA"/>
</dbReference>
<feature type="compositionally biased region" description="Pro residues" evidence="1">
    <location>
        <begin position="218"/>
        <end position="229"/>
    </location>
</feature>
<feature type="compositionally biased region" description="Basic and acidic residues" evidence="1">
    <location>
        <begin position="145"/>
        <end position="167"/>
    </location>
</feature>
<comment type="caution">
    <text evidence="2">The sequence shown here is derived from an EMBL/GenBank/DDBJ whole genome shotgun (WGS) entry which is preliminary data.</text>
</comment>
<accession>A0A2S6GK62</accession>
<protein>
    <submittedName>
        <fullName evidence="2">Uncharacterized protein</fullName>
    </submittedName>
</protein>
<dbReference type="Proteomes" id="UP000239203">
    <property type="component" value="Unassembled WGS sequence"/>
</dbReference>
<feature type="compositionally biased region" description="Basic and acidic residues" evidence="1">
    <location>
        <begin position="110"/>
        <end position="126"/>
    </location>
</feature>
<feature type="compositionally biased region" description="Basic and acidic residues" evidence="1">
    <location>
        <begin position="192"/>
        <end position="203"/>
    </location>
</feature>
<organism evidence="2 3">
    <name type="scientific">Actinokineospora auranticolor</name>
    <dbReference type="NCBI Taxonomy" id="155976"/>
    <lineage>
        <taxon>Bacteria</taxon>
        <taxon>Bacillati</taxon>
        <taxon>Actinomycetota</taxon>
        <taxon>Actinomycetes</taxon>
        <taxon>Pseudonocardiales</taxon>
        <taxon>Pseudonocardiaceae</taxon>
        <taxon>Actinokineospora</taxon>
    </lineage>
</organism>
<proteinExistence type="predicted"/>